<dbReference type="GO" id="GO:0005345">
    <property type="term" value="F:purine nucleobase transmembrane transporter activity"/>
    <property type="evidence" value="ECO:0007669"/>
    <property type="project" value="UniProtKB-UniRule"/>
</dbReference>
<comment type="similarity">
    <text evidence="2 7">Belongs to the purine permeases (TC 2.A.7.14) family.</text>
</comment>
<dbReference type="STRING" id="337451.A0A3S3MX58"/>
<keyword evidence="3 7" id="KW-0813">Transport</keyword>
<keyword evidence="9" id="KW-1185">Reference proteome</keyword>
<feature type="transmembrane region" description="Helical" evidence="7">
    <location>
        <begin position="264"/>
        <end position="285"/>
    </location>
</feature>
<feature type="transmembrane region" description="Helical" evidence="7">
    <location>
        <begin position="324"/>
        <end position="342"/>
    </location>
</feature>
<name>A0A3S3MX58_9MAGN</name>
<evidence type="ECO:0000256" key="7">
    <source>
        <dbReference type="RuleBase" id="RU368015"/>
    </source>
</evidence>
<feature type="transmembrane region" description="Helical" evidence="7">
    <location>
        <begin position="127"/>
        <end position="146"/>
    </location>
</feature>
<evidence type="ECO:0000256" key="3">
    <source>
        <dbReference type="ARBA" id="ARBA00022448"/>
    </source>
</evidence>
<dbReference type="GO" id="GO:0015211">
    <property type="term" value="F:purine nucleoside transmembrane transporter activity"/>
    <property type="evidence" value="ECO:0007669"/>
    <property type="project" value="UniProtKB-UniRule"/>
</dbReference>
<dbReference type="Pfam" id="PF16913">
    <property type="entry name" value="PUNUT"/>
    <property type="match status" value="1"/>
</dbReference>
<reference evidence="8 9" key="1">
    <citation type="journal article" date="2019" name="Nat. Plants">
        <title>Stout camphor tree genome fills gaps in understanding of flowering plant genome evolution.</title>
        <authorList>
            <person name="Chaw S.M."/>
            <person name="Liu Y.C."/>
            <person name="Wu Y.W."/>
            <person name="Wang H.Y."/>
            <person name="Lin C.I."/>
            <person name="Wu C.S."/>
            <person name="Ke H.M."/>
            <person name="Chang L.Y."/>
            <person name="Hsu C.Y."/>
            <person name="Yang H.T."/>
            <person name="Sudianto E."/>
            <person name="Hsu M.H."/>
            <person name="Wu K.P."/>
            <person name="Wang L.N."/>
            <person name="Leebens-Mack J.H."/>
            <person name="Tsai I.J."/>
        </authorList>
    </citation>
    <scope>NUCLEOTIDE SEQUENCE [LARGE SCALE GENOMIC DNA]</scope>
    <source>
        <strain evidence="9">cv. Chaw 1501</strain>
        <tissue evidence="8">Young leaves</tissue>
    </source>
</reference>
<feature type="transmembrane region" description="Helical" evidence="7">
    <location>
        <begin position="185"/>
        <end position="210"/>
    </location>
</feature>
<protein>
    <recommendedName>
        <fullName evidence="7">Probable purine permease</fullName>
    </recommendedName>
</protein>
<dbReference type="PANTHER" id="PTHR31376:SF105">
    <property type="entry name" value="PURINE PERMEASE-RELATED"/>
    <property type="match status" value="1"/>
</dbReference>
<feature type="transmembrane region" description="Helical" evidence="7">
    <location>
        <begin position="97"/>
        <end position="115"/>
    </location>
</feature>
<organism evidence="8 9">
    <name type="scientific">Cinnamomum micranthum f. kanehirae</name>
    <dbReference type="NCBI Taxonomy" id="337451"/>
    <lineage>
        <taxon>Eukaryota</taxon>
        <taxon>Viridiplantae</taxon>
        <taxon>Streptophyta</taxon>
        <taxon>Embryophyta</taxon>
        <taxon>Tracheophyta</taxon>
        <taxon>Spermatophyta</taxon>
        <taxon>Magnoliopsida</taxon>
        <taxon>Magnoliidae</taxon>
        <taxon>Laurales</taxon>
        <taxon>Lauraceae</taxon>
        <taxon>Cinnamomum</taxon>
    </lineage>
</organism>
<proteinExistence type="inferred from homology"/>
<comment type="caution">
    <text evidence="8">The sequence shown here is derived from an EMBL/GenBank/DDBJ whole genome shotgun (WGS) entry which is preliminary data.</text>
</comment>
<sequence>MDIERAAAPSSSDVDNTKLPPKRNIKWWLVLINVVCIGVGTIGGPLLTRMYFLHGGSRKWLSSWLQTAGFPILLGPLIFLYKRHQARGIRFIAEPKLIAASAAVGVLIGLDNFMYSHGLSTLPVSTSSLLFSTQLAFTAFFALIIVRQKFTPYSINAVVLMTLGAVLLGMRKGGDRPAGVSNADYLLGFIITLGAAAVLGFLLPCIELIYAKASKVINYAVVMQFQLGVSFFATLFSTIGMIANKDFQAISREAKAFDIGEGKYYLVIVFVALTFQLVYIGSLGLVFCTSSLFTGVVTATLLPLTEIAAVIFFKEKFTGEKGMSLALCLWGFASYFYGTYRIEKKQKENIKTETPEAEVK</sequence>
<dbReference type="InterPro" id="IPR037185">
    <property type="entry name" value="EmrE-like"/>
</dbReference>
<dbReference type="OrthoDB" id="1865379at2759"/>
<comment type="subcellular location">
    <subcellularLocation>
        <location evidence="1 7">Membrane</location>
        <topology evidence="1 7">Multi-pass membrane protein</topology>
    </subcellularLocation>
</comment>
<keyword evidence="4 7" id="KW-0812">Transmembrane</keyword>
<feature type="transmembrane region" description="Helical" evidence="7">
    <location>
        <begin position="27"/>
        <end position="52"/>
    </location>
</feature>
<feature type="transmembrane region" description="Helical" evidence="7">
    <location>
        <begin position="153"/>
        <end position="170"/>
    </location>
</feature>
<evidence type="ECO:0000256" key="4">
    <source>
        <dbReference type="ARBA" id="ARBA00022692"/>
    </source>
</evidence>
<evidence type="ECO:0000256" key="5">
    <source>
        <dbReference type="ARBA" id="ARBA00022989"/>
    </source>
</evidence>
<dbReference type="PANTHER" id="PTHR31376">
    <property type="entry name" value="OS09G0467300 PROTEIN-RELATED"/>
    <property type="match status" value="1"/>
</dbReference>
<evidence type="ECO:0000256" key="6">
    <source>
        <dbReference type="ARBA" id="ARBA00023136"/>
    </source>
</evidence>
<feature type="transmembrane region" description="Helical" evidence="7">
    <location>
        <begin position="64"/>
        <end position="81"/>
    </location>
</feature>
<evidence type="ECO:0000256" key="2">
    <source>
        <dbReference type="ARBA" id="ARBA00006213"/>
    </source>
</evidence>
<dbReference type="EMBL" id="QPKB01000005">
    <property type="protein sequence ID" value="RWR84180.1"/>
    <property type="molecule type" value="Genomic_DNA"/>
</dbReference>
<evidence type="ECO:0000256" key="1">
    <source>
        <dbReference type="ARBA" id="ARBA00004141"/>
    </source>
</evidence>
<gene>
    <name evidence="8" type="ORF">CKAN_01297000</name>
</gene>
<evidence type="ECO:0000313" key="8">
    <source>
        <dbReference type="EMBL" id="RWR84180.1"/>
    </source>
</evidence>
<dbReference type="Proteomes" id="UP000283530">
    <property type="component" value="Unassembled WGS sequence"/>
</dbReference>
<keyword evidence="6 7" id="KW-0472">Membrane</keyword>
<accession>A0A3S3MX58</accession>
<dbReference type="AlphaFoldDB" id="A0A3S3MX58"/>
<feature type="transmembrane region" description="Helical" evidence="7">
    <location>
        <begin position="292"/>
        <end position="312"/>
    </location>
</feature>
<feature type="transmembrane region" description="Helical" evidence="7">
    <location>
        <begin position="222"/>
        <end position="244"/>
    </location>
</feature>
<dbReference type="InterPro" id="IPR030182">
    <property type="entry name" value="PUP_plant"/>
</dbReference>
<evidence type="ECO:0000313" key="9">
    <source>
        <dbReference type="Proteomes" id="UP000283530"/>
    </source>
</evidence>
<dbReference type="GO" id="GO:0016020">
    <property type="term" value="C:membrane"/>
    <property type="evidence" value="ECO:0007669"/>
    <property type="project" value="UniProtKB-SubCell"/>
</dbReference>
<keyword evidence="5 7" id="KW-1133">Transmembrane helix</keyword>
<dbReference type="SUPFAM" id="SSF103481">
    <property type="entry name" value="Multidrug resistance efflux transporter EmrE"/>
    <property type="match status" value="1"/>
</dbReference>